<evidence type="ECO:0000313" key="1">
    <source>
        <dbReference type="EMBL" id="QHS91527.1"/>
    </source>
</evidence>
<sequence length="250" mass="26837">MSRPQKPDLVGYSFSDAVPDPGSIGVRDGDSISQLISNVQGINYYVDFIAFGEKSLLNPRDVVKPGLRQFMATGIKCPNGAEMTIYQDSTTQGNLLGEKIKKGIQSAGLPAPAGVAPGILEDARDALNPFPLFSAAMGTGYPDCELKSMPVGDLYGNTGPGAGKTWIEGDLDIGKYPPQQSKWIQKKDKNGYPVWMSEVDFNAYPKTLNFDGSPKLPRPLKEGFSVISSTNNKLIALGILVALFAAFQSL</sequence>
<dbReference type="EMBL" id="MN739162">
    <property type="protein sequence ID" value="QHS91527.1"/>
    <property type="molecule type" value="Genomic_DNA"/>
</dbReference>
<name>A0A6C0BGR6_9ZZZZ</name>
<accession>A0A6C0BGR6</accession>
<protein>
    <submittedName>
        <fullName evidence="1">Uncharacterized protein</fullName>
    </submittedName>
</protein>
<dbReference type="AlphaFoldDB" id="A0A6C0BGR6"/>
<reference evidence="1" key="1">
    <citation type="journal article" date="2020" name="Nature">
        <title>Giant virus diversity and host interactions through global metagenomics.</title>
        <authorList>
            <person name="Schulz F."/>
            <person name="Roux S."/>
            <person name="Paez-Espino D."/>
            <person name="Jungbluth S."/>
            <person name="Walsh D.A."/>
            <person name="Denef V.J."/>
            <person name="McMahon K.D."/>
            <person name="Konstantinidis K.T."/>
            <person name="Eloe-Fadrosh E.A."/>
            <person name="Kyrpides N.C."/>
            <person name="Woyke T."/>
        </authorList>
    </citation>
    <scope>NUCLEOTIDE SEQUENCE</scope>
    <source>
        <strain evidence="1">GVMAG-M-3300013006-15</strain>
    </source>
</reference>
<proteinExistence type="predicted"/>
<organism evidence="1">
    <name type="scientific">viral metagenome</name>
    <dbReference type="NCBI Taxonomy" id="1070528"/>
    <lineage>
        <taxon>unclassified sequences</taxon>
        <taxon>metagenomes</taxon>
        <taxon>organismal metagenomes</taxon>
    </lineage>
</organism>